<comment type="caution">
    <text evidence="1">The sequence shown here is derived from an EMBL/GenBank/DDBJ whole genome shotgun (WGS) entry which is preliminary data.</text>
</comment>
<dbReference type="AlphaFoldDB" id="A0AAV7ZDJ0"/>
<sequence length="278" mass="33161">MQYPNSNNQQEFSLFGISDLMKAKELLFSQTTQEHFTQPIFLKAQQNKKKKQNTYHFFNNQKQRSMKKKIPKYEKQNAIEPFFQFPSDEEENENQFFSFDDLNKKMNEEEPVEEIKNEKNYDENDEIEQIETSERSLTTETDERNNDYYTYATTKMKKGYLCEQDSPEEESSEEIFSLVIDENRHPKEEKQQEQDLFQKAKQVCNLKKTRSVPIPINHHSTAFLNTDVSAEEAKQVRNEFTPTFIEPHKYVESIQTEIERGLTKSFNVPLKRVTLWKM</sequence>
<dbReference type="EMBL" id="JANTQA010000033">
    <property type="protein sequence ID" value="KAJ3438070.1"/>
    <property type="molecule type" value="Genomic_DNA"/>
</dbReference>
<name>A0AAV7ZDJ0_9EUKA</name>
<organism evidence="1 2">
    <name type="scientific">Anaeramoeba flamelloides</name>
    <dbReference type="NCBI Taxonomy" id="1746091"/>
    <lineage>
        <taxon>Eukaryota</taxon>
        <taxon>Metamonada</taxon>
        <taxon>Anaeramoebidae</taxon>
        <taxon>Anaeramoeba</taxon>
    </lineage>
</organism>
<accession>A0AAV7ZDJ0</accession>
<evidence type="ECO:0000313" key="1">
    <source>
        <dbReference type="EMBL" id="KAJ3438070.1"/>
    </source>
</evidence>
<gene>
    <name evidence="1" type="ORF">M0812_17249</name>
</gene>
<protein>
    <submittedName>
        <fullName evidence="1">Uncharacterized protein</fullName>
    </submittedName>
</protein>
<evidence type="ECO:0000313" key="2">
    <source>
        <dbReference type="Proteomes" id="UP001146793"/>
    </source>
</evidence>
<proteinExistence type="predicted"/>
<dbReference type="Proteomes" id="UP001146793">
    <property type="component" value="Unassembled WGS sequence"/>
</dbReference>
<reference evidence="1" key="1">
    <citation type="submission" date="2022-08" db="EMBL/GenBank/DDBJ databases">
        <title>Novel sulphate-reducing endosymbionts in the free-living metamonad Anaeramoeba.</title>
        <authorList>
            <person name="Jerlstrom-Hultqvist J."/>
            <person name="Cepicka I."/>
            <person name="Gallot-Lavallee L."/>
            <person name="Salas-Leiva D."/>
            <person name="Curtis B.A."/>
            <person name="Zahonova K."/>
            <person name="Pipaliya S."/>
            <person name="Dacks J."/>
            <person name="Roger A.J."/>
        </authorList>
    </citation>
    <scope>NUCLEOTIDE SEQUENCE</scope>
    <source>
        <strain evidence="1">Busselton2</strain>
    </source>
</reference>